<comment type="caution">
    <text evidence="1">The sequence shown here is derived from an EMBL/GenBank/DDBJ whole genome shotgun (WGS) entry which is preliminary data.</text>
</comment>
<accession>A0A2A4JM85</accession>
<gene>
    <name evidence="1" type="ORF">B5V51_15078</name>
</gene>
<organism evidence="1">
    <name type="scientific">Heliothis virescens</name>
    <name type="common">Tobacco budworm moth</name>
    <dbReference type="NCBI Taxonomy" id="7102"/>
    <lineage>
        <taxon>Eukaryota</taxon>
        <taxon>Metazoa</taxon>
        <taxon>Ecdysozoa</taxon>
        <taxon>Arthropoda</taxon>
        <taxon>Hexapoda</taxon>
        <taxon>Insecta</taxon>
        <taxon>Pterygota</taxon>
        <taxon>Neoptera</taxon>
        <taxon>Endopterygota</taxon>
        <taxon>Lepidoptera</taxon>
        <taxon>Glossata</taxon>
        <taxon>Ditrysia</taxon>
        <taxon>Noctuoidea</taxon>
        <taxon>Noctuidae</taxon>
        <taxon>Heliothinae</taxon>
        <taxon>Heliothis</taxon>
    </lineage>
</organism>
<dbReference type="EMBL" id="NWSH01000998">
    <property type="protein sequence ID" value="PCG73167.1"/>
    <property type="molecule type" value="Genomic_DNA"/>
</dbReference>
<proteinExistence type="predicted"/>
<sequence length="136" mass="15442">MDIWSNKIPDSLITKLTQRPGAMHLLQVCFRCSPRPWNNLHQSMYAVTPRRNGGGISFQQRVAANLKQPRNAVVRCIGTTRGHTTVRRPCSGRMGFQVNLLYRNVCAEPNTGILNTLHNTFSPRKKAWSVHYITIV</sequence>
<name>A0A2A4JM85_HELVI</name>
<evidence type="ECO:0000313" key="1">
    <source>
        <dbReference type="EMBL" id="PCG73167.1"/>
    </source>
</evidence>
<dbReference type="AlphaFoldDB" id="A0A2A4JM85"/>
<protein>
    <submittedName>
        <fullName evidence="1">Uncharacterized protein</fullName>
    </submittedName>
</protein>
<reference evidence="1" key="1">
    <citation type="submission" date="2017-09" db="EMBL/GenBank/DDBJ databases">
        <title>Contemporary evolution of a Lepidopteran species, Heliothis virescens, in response to modern agricultural practices.</title>
        <authorList>
            <person name="Fritz M.L."/>
            <person name="Deyonke A.M."/>
            <person name="Papanicolaou A."/>
            <person name="Micinski S."/>
            <person name="Westbrook J."/>
            <person name="Gould F."/>
        </authorList>
    </citation>
    <scope>NUCLEOTIDE SEQUENCE [LARGE SCALE GENOMIC DNA]</scope>
    <source>
        <strain evidence="1">HvINT-</strain>
        <tissue evidence="1">Whole body</tissue>
    </source>
</reference>